<feature type="transmembrane region" description="Helical" evidence="1">
    <location>
        <begin position="119"/>
        <end position="138"/>
    </location>
</feature>
<keyword evidence="1" id="KW-1133">Transmembrane helix</keyword>
<feature type="transmembrane region" description="Helical" evidence="1">
    <location>
        <begin position="12"/>
        <end position="32"/>
    </location>
</feature>
<gene>
    <name evidence="2" type="ORF">OE88DRAFT_1665549</name>
</gene>
<sequence length="274" mass="30914">MHPILTDYAEQFAVFYDYAPVLFGFAHLMLFIRDILQLSRRRDTTIYLLMSSFSASRCIMFLLRTLPLYHLRALRRWSIVITNSGTSSALYAAYTLVLKRDAATGPDSEQGFWATANRLRRNRSIVLAALLYCIFLRLENTHSVTHSFWLMQQLDRKHQPHHKADGPLYIMVSLLLLLQTCILLRHEISRAKDRVFDYPTSRLVVHLFAIITIALSLFTRSIFSTVVRGGEGPSPANTAAVEASYYAFAALPELLAAALVSVNGLVPLSAGLHL</sequence>
<organism evidence="2 3">
    <name type="scientific">Heliocybe sulcata</name>
    <dbReference type="NCBI Taxonomy" id="5364"/>
    <lineage>
        <taxon>Eukaryota</taxon>
        <taxon>Fungi</taxon>
        <taxon>Dikarya</taxon>
        <taxon>Basidiomycota</taxon>
        <taxon>Agaricomycotina</taxon>
        <taxon>Agaricomycetes</taxon>
        <taxon>Gloeophyllales</taxon>
        <taxon>Gloeophyllaceae</taxon>
        <taxon>Heliocybe</taxon>
    </lineage>
</organism>
<feature type="transmembrane region" description="Helical" evidence="1">
    <location>
        <begin position="44"/>
        <end position="65"/>
    </location>
</feature>
<protein>
    <submittedName>
        <fullName evidence="2">Uncharacterized protein</fullName>
    </submittedName>
</protein>
<evidence type="ECO:0000256" key="1">
    <source>
        <dbReference type="SAM" id="Phobius"/>
    </source>
</evidence>
<feature type="transmembrane region" description="Helical" evidence="1">
    <location>
        <begin position="243"/>
        <end position="266"/>
    </location>
</feature>
<dbReference type="STRING" id="5364.A0A5C3MSK2"/>
<evidence type="ECO:0000313" key="3">
    <source>
        <dbReference type="Proteomes" id="UP000305948"/>
    </source>
</evidence>
<evidence type="ECO:0000313" key="2">
    <source>
        <dbReference type="EMBL" id="TFK47863.1"/>
    </source>
</evidence>
<name>A0A5C3MSK2_9AGAM</name>
<keyword evidence="1" id="KW-0472">Membrane</keyword>
<dbReference type="OrthoDB" id="10405421at2759"/>
<reference evidence="2 3" key="1">
    <citation type="journal article" date="2019" name="Nat. Ecol. Evol.">
        <title>Megaphylogeny resolves global patterns of mushroom evolution.</title>
        <authorList>
            <person name="Varga T."/>
            <person name="Krizsan K."/>
            <person name="Foldi C."/>
            <person name="Dima B."/>
            <person name="Sanchez-Garcia M."/>
            <person name="Sanchez-Ramirez S."/>
            <person name="Szollosi G.J."/>
            <person name="Szarkandi J.G."/>
            <person name="Papp V."/>
            <person name="Albert L."/>
            <person name="Andreopoulos W."/>
            <person name="Angelini C."/>
            <person name="Antonin V."/>
            <person name="Barry K.W."/>
            <person name="Bougher N.L."/>
            <person name="Buchanan P."/>
            <person name="Buyck B."/>
            <person name="Bense V."/>
            <person name="Catcheside P."/>
            <person name="Chovatia M."/>
            <person name="Cooper J."/>
            <person name="Damon W."/>
            <person name="Desjardin D."/>
            <person name="Finy P."/>
            <person name="Geml J."/>
            <person name="Haridas S."/>
            <person name="Hughes K."/>
            <person name="Justo A."/>
            <person name="Karasinski D."/>
            <person name="Kautmanova I."/>
            <person name="Kiss B."/>
            <person name="Kocsube S."/>
            <person name="Kotiranta H."/>
            <person name="LaButti K.M."/>
            <person name="Lechner B.E."/>
            <person name="Liimatainen K."/>
            <person name="Lipzen A."/>
            <person name="Lukacs Z."/>
            <person name="Mihaltcheva S."/>
            <person name="Morgado L.N."/>
            <person name="Niskanen T."/>
            <person name="Noordeloos M.E."/>
            <person name="Ohm R.A."/>
            <person name="Ortiz-Santana B."/>
            <person name="Ovrebo C."/>
            <person name="Racz N."/>
            <person name="Riley R."/>
            <person name="Savchenko A."/>
            <person name="Shiryaev A."/>
            <person name="Soop K."/>
            <person name="Spirin V."/>
            <person name="Szebenyi C."/>
            <person name="Tomsovsky M."/>
            <person name="Tulloss R.E."/>
            <person name="Uehling J."/>
            <person name="Grigoriev I.V."/>
            <person name="Vagvolgyi C."/>
            <person name="Papp T."/>
            <person name="Martin F.M."/>
            <person name="Miettinen O."/>
            <person name="Hibbett D.S."/>
            <person name="Nagy L.G."/>
        </authorList>
    </citation>
    <scope>NUCLEOTIDE SEQUENCE [LARGE SCALE GENOMIC DNA]</scope>
    <source>
        <strain evidence="2 3">OMC1185</strain>
    </source>
</reference>
<accession>A0A5C3MSK2</accession>
<dbReference type="EMBL" id="ML213522">
    <property type="protein sequence ID" value="TFK47863.1"/>
    <property type="molecule type" value="Genomic_DNA"/>
</dbReference>
<keyword evidence="3" id="KW-1185">Reference proteome</keyword>
<feature type="transmembrane region" description="Helical" evidence="1">
    <location>
        <begin position="204"/>
        <end position="223"/>
    </location>
</feature>
<keyword evidence="1" id="KW-0812">Transmembrane</keyword>
<dbReference type="Proteomes" id="UP000305948">
    <property type="component" value="Unassembled WGS sequence"/>
</dbReference>
<dbReference type="AlphaFoldDB" id="A0A5C3MSK2"/>
<proteinExistence type="predicted"/>
<feature type="transmembrane region" description="Helical" evidence="1">
    <location>
        <begin position="166"/>
        <end position="184"/>
    </location>
</feature>